<dbReference type="GO" id="GO:0000160">
    <property type="term" value="P:phosphorelay signal transduction system"/>
    <property type="evidence" value="ECO:0007669"/>
    <property type="project" value="InterPro"/>
</dbReference>
<evidence type="ECO:0000256" key="1">
    <source>
        <dbReference type="PROSITE-ProRule" id="PRU00169"/>
    </source>
</evidence>
<dbReference type="AlphaFoldDB" id="A0A2R4XG28"/>
<keyword evidence="1" id="KW-0597">Phosphoprotein</keyword>
<dbReference type="GO" id="GO:0071111">
    <property type="term" value="F:cyclic-guanylate-specific phosphodiesterase activity"/>
    <property type="evidence" value="ECO:0007669"/>
    <property type="project" value="InterPro"/>
</dbReference>
<protein>
    <submittedName>
        <fullName evidence="4">Diguanylate phosphodiesterase</fullName>
    </submittedName>
</protein>
<dbReference type="PROSITE" id="PS50883">
    <property type="entry name" value="EAL"/>
    <property type="match status" value="1"/>
</dbReference>
<feature type="modified residue" description="4-aspartylphosphate" evidence="1">
    <location>
        <position position="67"/>
    </location>
</feature>
<proteinExistence type="predicted"/>
<dbReference type="SMART" id="SM00052">
    <property type="entry name" value="EAL"/>
    <property type="match status" value="1"/>
</dbReference>
<dbReference type="CDD" id="cd01948">
    <property type="entry name" value="EAL"/>
    <property type="match status" value="1"/>
</dbReference>
<keyword evidence="5" id="KW-1185">Reference proteome</keyword>
<feature type="domain" description="EAL" evidence="3">
    <location>
        <begin position="148"/>
        <end position="398"/>
    </location>
</feature>
<dbReference type="InterPro" id="IPR050706">
    <property type="entry name" value="Cyclic-di-GMP_PDE-like"/>
</dbReference>
<dbReference type="SUPFAM" id="SSF141868">
    <property type="entry name" value="EAL domain-like"/>
    <property type="match status" value="1"/>
</dbReference>
<evidence type="ECO:0000313" key="4">
    <source>
        <dbReference type="EMBL" id="AWB32770.1"/>
    </source>
</evidence>
<evidence type="ECO:0000259" key="3">
    <source>
        <dbReference type="PROSITE" id="PS50883"/>
    </source>
</evidence>
<evidence type="ECO:0000313" key="5">
    <source>
        <dbReference type="Proteomes" id="UP000244571"/>
    </source>
</evidence>
<dbReference type="PANTHER" id="PTHR33121:SF71">
    <property type="entry name" value="OXYGEN SENSOR PROTEIN DOSP"/>
    <property type="match status" value="1"/>
</dbReference>
<dbReference type="PROSITE" id="PS50110">
    <property type="entry name" value="RESPONSE_REGULATORY"/>
    <property type="match status" value="1"/>
</dbReference>
<sequence length="406" mass="44943">MLQRRLQMTDSKANAAGSILILDDDESVTNTARIIARRAGFDVRASLNATDFFKSLRDWQPDCVLVDLAMPDMDGIQVLRELQVLHYPGRVILTSGLSNRILEAAGRTATEYGLNLAGILPKPFTPEMFRSLLGAGAEKQQVRNPTDQIVDEDMLVQAIKECWIEPYFQPKFTCQTQRLCGFEALARLNHPEFGMISPDSFIPLAERTGLITPLTLQILESAVLWLKQLDAYEIGLAVNLSRSQTDPALADQLLTLSSKHGVSPGRITLEVTETAQHQDPMQLLEFLTRYRIQGFHLSLDDFGVGYSSLVELARLPFSEIKIDKRFVGNLAQSTESQKICAAIIGLGQAMGLEVTAEGVENQHALDFLAQAGCDKVQGYYFSRPMPGYEALRWSRQYSSGASAGTL</sequence>
<organism evidence="4 5">
    <name type="scientific">Orrella marina</name>
    <dbReference type="NCBI Taxonomy" id="2163011"/>
    <lineage>
        <taxon>Bacteria</taxon>
        <taxon>Pseudomonadati</taxon>
        <taxon>Pseudomonadota</taxon>
        <taxon>Betaproteobacteria</taxon>
        <taxon>Burkholderiales</taxon>
        <taxon>Alcaligenaceae</taxon>
        <taxon>Orrella</taxon>
    </lineage>
</organism>
<dbReference type="PANTHER" id="PTHR33121">
    <property type="entry name" value="CYCLIC DI-GMP PHOSPHODIESTERASE PDEF"/>
    <property type="match status" value="1"/>
</dbReference>
<dbReference type="SUPFAM" id="SSF52172">
    <property type="entry name" value="CheY-like"/>
    <property type="match status" value="1"/>
</dbReference>
<gene>
    <name evidence="4" type="ORF">DBV39_02490</name>
</gene>
<dbReference type="Proteomes" id="UP000244571">
    <property type="component" value="Chromosome"/>
</dbReference>
<dbReference type="Gene3D" id="3.20.20.450">
    <property type="entry name" value="EAL domain"/>
    <property type="match status" value="1"/>
</dbReference>
<dbReference type="Pfam" id="PF00563">
    <property type="entry name" value="EAL"/>
    <property type="match status" value="1"/>
</dbReference>
<feature type="domain" description="Response regulatory" evidence="2">
    <location>
        <begin position="18"/>
        <end position="137"/>
    </location>
</feature>
<reference evidence="4 5" key="1">
    <citation type="submission" date="2018-04" db="EMBL/GenBank/DDBJ databases">
        <title>Bordetella sp. HZ20 isolated from seawater.</title>
        <authorList>
            <person name="Sun C."/>
        </authorList>
    </citation>
    <scope>NUCLEOTIDE SEQUENCE [LARGE SCALE GENOMIC DNA]</scope>
    <source>
        <strain evidence="4 5">HZ20</strain>
    </source>
</reference>
<dbReference type="SMART" id="SM00448">
    <property type="entry name" value="REC"/>
    <property type="match status" value="1"/>
</dbReference>
<dbReference type="InterPro" id="IPR001633">
    <property type="entry name" value="EAL_dom"/>
</dbReference>
<dbReference type="InterPro" id="IPR001789">
    <property type="entry name" value="Sig_transdc_resp-reg_receiver"/>
</dbReference>
<dbReference type="Pfam" id="PF00072">
    <property type="entry name" value="Response_reg"/>
    <property type="match status" value="1"/>
</dbReference>
<dbReference type="Gene3D" id="3.40.50.2300">
    <property type="match status" value="1"/>
</dbReference>
<accession>A0A2R4XG28</accession>
<dbReference type="KEGG" id="boz:DBV39_02490"/>
<dbReference type="InterPro" id="IPR011006">
    <property type="entry name" value="CheY-like_superfamily"/>
</dbReference>
<dbReference type="EMBL" id="CP028901">
    <property type="protein sequence ID" value="AWB32770.1"/>
    <property type="molecule type" value="Genomic_DNA"/>
</dbReference>
<dbReference type="InterPro" id="IPR035919">
    <property type="entry name" value="EAL_sf"/>
</dbReference>
<evidence type="ECO:0000259" key="2">
    <source>
        <dbReference type="PROSITE" id="PS50110"/>
    </source>
</evidence>
<name>A0A2R4XG28_9BURK</name>